<dbReference type="EMBL" id="JASJEU010000013">
    <property type="protein sequence ID" value="MDJ1650531.1"/>
    <property type="molecule type" value="Genomic_DNA"/>
</dbReference>
<reference evidence="1 2" key="1">
    <citation type="submission" date="2023-05" db="EMBL/GenBank/DDBJ databases">
        <title>Gordonibacter KGMB12511T sp. nov., isolated from faeces of healthy Korean.</title>
        <authorList>
            <person name="Kim H.S."/>
            <person name="Kim J.-S."/>
            <person name="Suh M.K."/>
            <person name="Eom M.K."/>
            <person name="Do H.E."/>
            <person name="Lee J.-S."/>
        </authorList>
    </citation>
    <scope>NUCLEOTIDE SEQUENCE [LARGE SCALE GENOMIC DNA]</scope>
    <source>
        <strain evidence="1 2">KGMB12511</strain>
    </source>
</reference>
<comment type="caution">
    <text evidence="1">The sequence shown here is derived from an EMBL/GenBank/DDBJ whole genome shotgun (WGS) entry which is preliminary data.</text>
</comment>
<sequence>MRLGVAETRYRDLPEALSINAVFIDGLDELSPPDRSKLIPLLNELSLTKNLPVLISSRRGNYFETVNWACYEIGPMNTGQALALCERVISDQALSQSLKTGISQMRNNFELTPLAIFLLIDIIEEHQEVPASLTELYERYTDTVLGKHDKEKGIEVLF</sequence>
<evidence type="ECO:0000313" key="1">
    <source>
        <dbReference type="EMBL" id="MDJ1650531.1"/>
    </source>
</evidence>
<evidence type="ECO:0000313" key="2">
    <source>
        <dbReference type="Proteomes" id="UP001232750"/>
    </source>
</evidence>
<protein>
    <recommendedName>
        <fullName evidence="3">NACHT domain-containing protein</fullName>
    </recommendedName>
</protein>
<organism evidence="1 2">
    <name type="scientific">Gordonibacter faecis</name>
    <dbReference type="NCBI Taxonomy" id="3047475"/>
    <lineage>
        <taxon>Bacteria</taxon>
        <taxon>Bacillati</taxon>
        <taxon>Actinomycetota</taxon>
        <taxon>Coriobacteriia</taxon>
        <taxon>Eggerthellales</taxon>
        <taxon>Eggerthellaceae</taxon>
        <taxon>Gordonibacter</taxon>
    </lineage>
</organism>
<keyword evidence="2" id="KW-1185">Reference proteome</keyword>
<accession>A0ABT7DLY5</accession>
<evidence type="ECO:0008006" key="3">
    <source>
        <dbReference type="Google" id="ProtNLM"/>
    </source>
</evidence>
<dbReference type="RefSeq" id="WP_283831880.1">
    <property type="nucleotide sequence ID" value="NZ_JASJEU010000013.1"/>
</dbReference>
<name>A0ABT7DLY5_9ACTN</name>
<dbReference type="Proteomes" id="UP001232750">
    <property type="component" value="Unassembled WGS sequence"/>
</dbReference>
<gene>
    <name evidence="1" type="ORF">QNJ86_06940</name>
</gene>
<proteinExistence type="predicted"/>